<feature type="domain" description="RecX first three-helical" evidence="8">
    <location>
        <begin position="73"/>
        <end position="110"/>
    </location>
</feature>
<evidence type="ECO:0000256" key="5">
    <source>
        <dbReference type="HAMAP-Rule" id="MF_01114"/>
    </source>
</evidence>
<dbReference type="InterPro" id="IPR053926">
    <property type="entry name" value="RecX_HTH_1st"/>
</dbReference>
<dbReference type="GO" id="GO:0005737">
    <property type="term" value="C:cytoplasm"/>
    <property type="evidence" value="ECO:0007669"/>
    <property type="project" value="UniProtKB-SubCell"/>
</dbReference>
<dbReference type="InterPro" id="IPR053924">
    <property type="entry name" value="RecX_HTH_2nd"/>
</dbReference>
<evidence type="ECO:0000256" key="1">
    <source>
        <dbReference type="ARBA" id="ARBA00004496"/>
    </source>
</evidence>
<keyword evidence="4 5" id="KW-0963">Cytoplasm</keyword>
<accession>A0A2H0WQX9</accession>
<evidence type="ECO:0000313" key="10">
    <source>
        <dbReference type="Proteomes" id="UP000231282"/>
    </source>
</evidence>
<gene>
    <name evidence="5" type="primary">recX</name>
    <name evidence="9" type="ORF">COT63_02225</name>
</gene>
<evidence type="ECO:0000256" key="3">
    <source>
        <dbReference type="ARBA" id="ARBA00018111"/>
    </source>
</evidence>
<reference evidence="10" key="1">
    <citation type="submission" date="2017-09" db="EMBL/GenBank/DDBJ databases">
        <title>Depth-based differentiation of microbial function through sediment-hosted aquifers and enrichment of novel symbionts in the deep terrestrial subsurface.</title>
        <authorList>
            <person name="Probst A.J."/>
            <person name="Ladd B."/>
            <person name="Jarett J.K."/>
            <person name="Geller-Mcgrath D.E."/>
            <person name="Sieber C.M.K."/>
            <person name="Emerson J.B."/>
            <person name="Anantharaman K."/>
            <person name="Thomas B.C."/>
            <person name="Malmstrom R."/>
            <person name="Stieglmeier M."/>
            <person name="Klingl A."/>
            <person name="Woyke T."/>
            <person name="Ryan C.M."/>
            <person name="Banfield J.F."/>
        </authorList>
    </citation>
    <scope>NUCLEOTIDE SEQUENCE [LARGE SCALE GENOMIC DNA]</scope>
</reference>
<dbReference type="Proteomes" id="UP000231282">
    <property type="component" value="Unassembled WGS sequence"/>
</dbReference>
<dbReference type="AlphaFoldDB" id="A0A2H0WQX9"/>
<dbReference type="Pfam" id="PF21981">
    <property type="entry name" value="RecX_HTH3"/>
    <property type="match status" value="1"/>
</dbReference>
<protein>
    <recommendedName>
        <fullName evidence="3 5">Regulatory protein RecX</fullName>
    </recommendedName>
</protein>
<dbReference type="InterPro" id="IPR053925">
    <property type="entry name" value="RecX_HTH_3rd"/>
</dbReference>
<feature type="domain" description="RecX second three-helical" evidence="6">
    <location>
        <begin position="117"/>
        <end position="158"/>
    </location>
</feature>
<dbReference type="EMBL" id="PEZH01000042">
    <property type="protein sequence ID" value="PIS15031.1"/>
    <property type="molecule type" value="Genomic_DNA"/>
</dbReference>
<dbReference type="HAMAP" id="MF_01114">
    <property type="entry name" value="RecX"/>
    <property type="match status" value="1"/>
</dbReference>
<comment type="caution">
    <text evidence="9">The sequence shown here is derived from an EMBL/GenBank/DDBJ whole genome shotgun (WGS) entry which is preliminary data.</text>
</comment>
<evidence type="ECO:0000256" key="4">
    <source>
        <dbReference type="ARBA" id="ARBA00022490"/>
    </source>
</evidence>
<dbReference type="PANTHER" id="PTHR33602">
    <property type="entry name" value="REGULATORY PROTEIN RECX FAMILY PROTEIN"/>
    <property type="match status" value="1"/>
</dbReference>
<evidence type="ECO:0000259" key="8">
    <source>
        <dbReference type="Pfam" id="PF21982"/>
    </source>
</evidence>
<feature type="domain" description="RecX third three-helical" evidence="7">
    <location>
        <begin position="167"/>
        <end position="208"/>
    </location>
</feature>
<dbReference type="InterPro" id="IPR003783">
    <property type="entry name" value="Regulatory_RecX"/>
</dbReference>
<evidence type="ECO:0000259" key="7">
    <source>
        <dbReference type="Pfam" id="PF21981"/>
    </source>
</evidence>
<organism evidence="9 10">
    <name type="scientific">Candidatus Shapirobacteria bacterium CG09_land_8_20_14_0_10_38_17</name>
    <dbReference type="NCBI Taxonomy" id="1974884"/>
    <lineage>
        <taxon>Bacteria</taxon>
        <taxon>Candidatus Shapironibacteriota</taxon>
    </lineage>
</organism>
<sequence length="216" mass="25726">MNLGFFHSKVPQISAIKPQKKKKNRFNIYLDGKFVFGLPAEILVKENLSVGRELSSREINNLIFKNRLGKSLDRVYHFLSYRPRSEREVWDYLKKKEVDRKVAGKVINKLEKLGYIDDLEFTRWWVEQRSIFRPRGKRALMMELWQKGVEQEVIDQVLDELVDETVLAKKAVKKKIVTWQKLPWRERRRKLSDYLARRGFSWEAIKEIVDDSSING</sequence>
<dbReference type="Pfam" id="PF21982">
    <property type="entry name" value="RecX_HTH1"/>
    <property type="match status" value="1"/>
</dbReference>
<evidence type="ECO:0000259" key="6">
    <source>
        <dbReference type="Pfam" id="PF02631"/>
    </source>
</evidence>
<dbReference type="InterPro" id="IPR036388">
    <property type="entry name" value="WH-like_DNA-bd_sf"/>
</dbReference>
<dbReference type="Pfam" id="PF02631">
    <property type="entry name" value="RecX_HTH2"/>
    <property type="match status" value="1"/>
</dbReference>
<dbReference type="GO" id="GO:0006282">
    <property type="term" value="P:regulation of DNA repair"/>
    <property type="evidence" value="ECO:0007669"/>
    <property type="project" value="UniProtKB-UniRule"/>
</dbReference>
<dbReference type="PANTHER" id="PTHR33602:SF1">
    <property type="entry name" value="REGULATORY PROTEIN RECX FAMILY PROTEIN"/>
    <property type="match status" value="1"/>
</dbReference>
<comment type="subcellular location">
    <subcellularLocation>
        <location evidence="1 5">Cytoplasm</location>
    </subcellularLocation>
</comment>
<comment type="similarity">
    <text evidence="2 5">Belongs to the RecX family.</text>
</comment>
<evidence type="ECO:0000313" key="9">
    <source>
        <dbReference type="EMBL" id="PIS15031.1"/>
    </source>
</evidence>
<proteinExistence type="inferred from homology"/>
<evidence type="ECO:0000256" key="2">
    <source>
        <dbReference type="ARBA" id="ARBA00009695"/>
    </source>
</evidence>
<dbReference type="Gene3D" id="1.10.10.10">
    <property type="entry name" value="Winged helix-like DNA-binding domain superfamily/Winged helix DNA-binding domain"/>
    <property type="match status" value="3"/>
</dbReference>
<name>A0A2H0WQX9_9BACT</name>
<comment type="function">
    <text evidence="5">Modulates RecA activity.</text>
</comment>